<accession>A0A0S4J6A7</accession>
<feature type="compositionally biased region" description="Basic and acidic residues" evidence="1">
    <location>
        <begin position="988"/>
        <end position="998"/>
    </location>
</feature>
<gene>
    <name evidence="4" type="ORF">BSAL_94440</name>
</gene>
<feature type="transmembrane region" description="Helical" evidence="2">
    <location>
        <begin position="917"/>
        <end position="941"/>
    </location>
</feature>
<feature type="region of interest" description="Disordered" evidence="1">
    <location>
        <begin position="89"/>
        <end position="164"/>
    </location>
</feature>
<feature type="signal peptide" evidence="3">
    <location>
        <begin position="1"/>
        <end position="34"/>
    </location>
</feature>
<dbReference type="GO" id="GO:0040008">
    <property type="term" value="P:regulation of growth"/>
    <property type="evidence" value="ECO:0007669"/>
    <property type="project" value="InterPro"/>
</dbReference>
<keyword evidence="2" id="KW-0472">Membrane</keyword>
<dbReference type="Proteomes" id="UP000051952">
    <property type="component" value="Unassembled WGS sequence"/>
</dbReference>
<feature type="compositionally biased region" description="Low complexity" evidence="1">
    <location>
        <begin position="416"/>
        <end position="465"/>
    </location>
</feature>
<reference evidence="5" key="1">
    <citation type="submission" date="2015-09" db="EMBL/GenBank/DDBJ databases">
        <authorList>
            <consortium name="Pathogen Informatics"/>
        </authorList>
    </citation>
    <scope>NUCLEOTIDE SEQUENCE [LARGE SCALE GENOMIC DNA]</scope>
    <source>
        <strain evidence="5">Lake Konstanz</strain>
    </source>
</reference>
<feature type="region of interest" description="Disordered" evidence="1">
    <location>
        <begin position="413"/>
        <end position="485"/>
    </location>
</feature>
<feature type="compositionally biased region" description="Low complexity" evidence="1">
    <location>
        <begin position="227"/>
        <end position="238"/>
    </location>
</feature>
<feature type="compositionally biased region" description="Low complexity" evidence="1">
    <location>
        <begin position="521"/>
        <end position="544"/>
    </location>
</feature>
<dbReference type="PANTHER" id="PTHR47490:SF2">
    <property type="entry name" value="PROTEIN BLISTER"/>
    <property type="match status" value="1"/>
</dbReference>
<feature type="compositionally biased region" description="Polar residues" evidence="1">
    <location>
        <begin position="209"/>
        <end position="222"/>
    </location>
</feature>
<feature type="region of interest" description="Disordered" evidence="1">
    <location>
        <begin position="1521"/>
        <end position="1545"/>
    </location>
</feature>
<name>A0A0S4J6A7_BODSA</name>
<feature type="region of interest" description="Disordered" evidence="1">
    <location>
        <begin position="34"/>
        <end position="70"/>
    </location>
</feature>
<feature type="compositionally biased region" description="Low complexity" evidence="1">
    <location>
        <begin position="278"/>
        <end position="297"/>
    </location>
</feature>
<feature type="compositionally biased region" description="Low complexity" evidence="1">
    <location>
        <begin position="188"/>
        <end position="207"/>
    </location>
</feature>
<feature type="compositionally biased region" description="Low complexity" evidence="1">
    <location>
        <begin position="1521"/>
        <end position="1532"/>
    </location>
</feature>
<feature type="compositionally biased region" description="Basic residues" evidence="1">
    <location>
        <begin position="1585"/>
        <end position="1594"/>
    </location>
</feature>
<feature type="region of interest" description="Disordered" evidence="1">
    <location>
        <begin position="521"/>
        <end position="597"/>
    </location>
</feature>
<feature type="compositionally biased region" description="Low complexity" evidence="1">
    <location>
        <begin position="124"/>
        <end position="148"/>
    </location>
</feature>
<feature type="compositionally biased region" description="Polar residues" evidence="1">
    <location>
        <begin position="89"/>
        <end position="123"/>
    </location>
</feature>
<feature type="transmembrane region" description="Helical" evidence="2">
    <location>
        <begin position="1116"/>
        <end position="1135"/>
    </location>
</feature>
<keyword evidence="2" id="KW-1133">Transmembrane helix</keyword>
<feature type="region of interest" description="Disordered" evidence="1">
    <location>
        <begin position="626"/>
        <end position="699"/>
    </location>
</feature>
<evidence type="ECO:0000256" key="1">
    <source>
        <dbReference type="SAM" id="MobiDB-lite"/>
    </source>
</evidence>
<feature type="compositionally biased region" description="Polar residues" evidence="1">
    <location>
        <begin position="150"/>
        <end position="164"/>
    </location>
</feature>
<dbReference type="PANTHER" id="PTHR47490">
    <property type="entry name" value="PROTEIN BLISTER"/>
    <property type="match status" value="1"/>
</dbReference>
<feature type="compositionally biased region" description="Polar residues" evidence="1">
    <location>
        <begin position="61"/>
        <end position="70"/>
    </location>
</feature>
<keyword evidence="5" id="KW-1185">Reference proteome</keyword>
<sequence length="1680" mass="179764">MLVKMRLVTWMRFCALILVAVLGLLSVATDAASATNNDTSVSPSSTTSSTRSRSSSRRSMTWFTHSRTSSGTNTNYASITLTDTSQMSATNSVSPSILGTQTKTAGSVTRSSSKLDGSITATGNSRSTTRFNSTSATTSDSMTASLSAPKGTSTPSTSQQTRYVSSTTSLSKSLLSIPTSKTFTISTTSSVSRSITVRVPPTTTKTRSNSRSMAQSVTNSPSRDPMSHSWSLSSSSTLSNSSVLTNTLHSLSITVSPTIDDSITASHTETDPRTTSHTESTSMLASSLTESASATQSPSQSVSESTMLSRSLITLTTSTTLTVTTKTVTVSVSLTHFITKPPTPTTTQVLSESKASSSLSATGTASVSGSVTYSLTVSASLNLTSDTSSVSSSVTTTLSATKATPSLSVSRFMSASRTLTNSRKTSSRSSSSARSSTRSVSQSVTGSVSVSTTTTTTLSFSLSPSHNATMSATITPPPTPSRSITLRLTPSATFSNNFSVSTSVSFSQTFTQSASSFLSQSRSTSAVVSRSTTGSTSVTVPSRSRSGRTHSPTYTRSTTRDHTQTPTASKSRSTSRSLSLSRTASPSSSTTFTTSDTLSLTKSMSADSTTTLTIYFSVTHNPTPTASPSITLSHEHSRSGSSSVSISQTVSSTITSSLSGETVSNEATTTASSSPSTSSTASASSTPTETDSPSITIDPCNTTFRANSTDFIDSIQVAGNVLAFSPVYLDDQYILKMNRVQFTLLDSIQVDVNFNTYLRNFYYDVGQQWFAQPNVQGCRVMSAEPLNATSLRYRVQYDPDVVLRLSVHDNLVCNVTFSTDIFQCQLMTNLTFNFSLAILATSMDPWISDGALQAVTSITTILTTAMGAVSMLAQSRAAALMALSTCQFSIVDPIGFPDNIFDLAIGTLENRYYRGTVIGNLAFIGAVTLLGIIAVSIHFVIQRRKKRVTELEQPPPPVRANEEGDEDGGVESVTSSHNNSREPPPVETNHDGVEHEGDMFDNDLDDDDGFDLVEVISPINDLGHHRSHRRVSDILLSFPATATRKSEIAVRHIKKAVRRTTARVSVHLWEWSESAAALRFPSILLVPIAIIYDNTVTASVSLIAHPREPYDVELGVFGIVVCALVLVAVAVAVAMRRKLRLVRTHAHHAYPIFQRNRWMRYLFYPRAHWSARKPKGSSTLTDATTLSTRNEHDDGGRSFKSAVHFLYDDVSVPLCALMEFLASFIVGVCLGIGLSERRVCLALSFVCLIPLLVICIMLIRLRPILTRSGFFCVTATNILALLSSIFIVAGMLGSTDALGNVPSIVAFTGVICTLLRAVADYTVLGLWIRYNACDGRQEQREEQVEGAELSVTSRRERALKRLRKLRKVSAALIAGSSSDESDESYDSSASNDSLVREMAASTSSAGPQLIVHTTLDDNFDMSLDEGSHYNIQLGELALPMNPGGGLSSRSASFSSSWRRGDSIAPPPVSLADEIDLVFGSSSDSDSSDSTSLPIASFGSADILRSIDLTISRQRDEQSALRARAASSIRTTAQPSAFAATQGSSLSHRELTADEYDDLARHAELRAQITSLRPYAPSASQASVTKKGKSTKARNQRSMSLAAPPTDVLRRLGAPPYEGDEENGNDSFALFTDGDPFDMLHSPVDEFPLDNLLRETTPPPPSPPRQTSGSSADFEDIFRLH</sequence>
<feature type="compositionally biased region" description="Low complexity" evidence="1">
    <location>
        <begin position="565"/>
        <end position="597"/>
    </location>
</feature>
<dbReference type="EMBL" id="CYKH01001376">
    <property type="protein sequence ID" value="CUG86726.1"/>
    <property type="molecule type" value="Genomic_DNA"/>
</dbReference>
<feature type="compositionally biased region" description="Low complexity" evidence="1">
    <location>
        <begin position="1177"/>
        <end position="1188"/>
    </location>
</feature>
<feature type="chain" id="PRO_5006621948" evidence="3">
    <location>
        <begin position="35"/>
        <end position="1680"/>
    </location>
</feature>
<feature type="compositionally biased region" description="Low complexity" evidence="1">
    <location>
        <begin position="34"/>
        <end position="59"/>
    </location>
</feature>
<feature type="region of interest" description="Disordered" evidence="1">
    <location>
        <begin position="948"/>
        <end position="1000"/>
    </location>
</feature>
<evidence type="ECO:0000313" key="4">
    <source>
        <dbReference type="EMBL" id="CUG86726.1"/>
    </source>
</evidence>
<feature type="compositionally biased region" description="Low complexity" evidence="1">
    <location>
        <begin position="639"/>
        <end position="696"/>
    </location>
</feature>
<feature type="transmembrane region" description="Helical" evidence="2">
    <location>
        <begin position="1271"/>
        <end position="1292"/>
    </location>
</feature>
<feature type="region of interest" description="Disordered" evidence="1">
    <location>
        <begin position="188"/>
        <end position="238"/>
    </location>
</feature>
<evidence type="ECO:0000256" key="3">
    <source>
        <dbReference type="SAM" id="SignalP"/>
    </source>
</evidence>
<feature type="region of interest" description="Disordered" evidence="1">
    <location>
        <begin position="1174"/>
        <end position="1193"/>
    </location>
</feature>
<dbReference type="VEuPathDB" id="TriTrypDB:BSAL_94440"/>
<evidence type="ECO:0000256" key="2">
    <source>
        <dbReference type="SAM" id="Phobius"/>
    </source>
</evidence>
<feature type="region of interest" description="Disordered" evidence="1">
    <location>
        <begin position="263"/>
        <end position="305"/>
    </location>
</feature>
<protein>
    <submittedName>
        <fullName evidence="4">Membrane-associated protein, putative</fullName>
    </submittedName>
</protein>
<feature type="transmembrane region" description="Helical" evidence="2">
    <location>
        <begin position="1304"/>
        <end position="1328"/>
    </location>
</feature>
<organism evidence="4 5">
    <name type="scientific">Bodo saltans</name>
    <name type="common">Flagellated protozoan</name>
    <dbReference type="NCBI Taxonomy" id="75058"/>
    <lineage>
        <taxon>Eukaryota</taxon>
        <taxon>Discoba</taxon>
        <taxon>Euglenozoa</taxon>
        <taxon>Kinetoplastea</taxon>
        <taxon>Metakinetoplastina</taxon>
        <taxon>Eubodonida</taxon>
        <taxon>Bodonidae</taxon>
        <taxon>Bodo</taxon>
    </lineage>
</organism>
<proteinExistence type="predicted"/>
<dbReference type="InterPro" id="IPR044194">
    <property type="entry name" value="BLISTER"/>
</dbReference>
<keyword evidence="2" id="KW-0812">Transmembrane</keyword>
<feature type="transmembrane region" description="Helical" evidence="2">
    <location>
        <begin position="1214"/>
        <end position="1235"/>
    </location>
</feature>
<feature type="region of interest" description="Disordered" evidence="1">
    <location>
        <begin position="1612"/>
        <end position="1680"/>
    </location>
</feature>
<evidence type="ECO:0000313" key="5">
    <source>
        <dbReference type="Proteomes" id="UP000051952"/>
    </source>
</evidence>
<feature type="transmembrane region" description="Helical" evidence="2">
    <location>
        <begin position="1083"/>
        <end position="1104"/>
    </location>
</feature>
<feature type="region of interest" description="Disordered" evidence="1">
    <location>
        <begin position="1573"/>
        <end position="1599"/>
    </location>
</feature>
<keyword evidence="3" id="KW-0732">Signal</keyword>
<feature type="transmembrane region" description="Helical" evidence="2">
    <location>
        <begin position="1241"/>
        <end position="1259"/>
    </location>
</feature>